<evidence type="ECO:0000259" key="4">
    <source>
        <dbReference type="Pfam" id="PF00291"/>
    </source>
</evidence>
<comment type="caution">
    <text evidence="5">The sequence shown here is derived from an EMBL/GenBank/DDBJ whole genome shotgun (WGS) entry which is preliminary data.</text>
</comment>
<dbReference type="Gene3D" id="3.40.50.1100">
    <property type="match status" value="2"/>
</dbReference>
<evidence type="ECO:0000256" key="2">
    <source>
        <dbReference type="ARBA" id="ARBA00007103"/>
    </source>
</evidence>
<feature type="domain" description="Tryptophan synthase beta chain-like PALP" evidence="4">
    <location>
        <begin position="20"/>
        <end position="315"/>
    </location>
</feature>
<dbReference type="FunFam" id="3.40.50.1100:FF:000003">
    <property type="entry name" value="Cystathionine beta-synthase"/>
    <property type="match status" value="1"/>
</dbReference>
<dbReference type="InterPro" id="IPR001216">
    <property type="entry name" value="P-phosphate_BS"/>
</dbReference>
<dbReference type="PANTHER" id="PTHR10314">
    <property type="entry name" value="CYSTATHIONINE BETA-SYNTHASE"/>
    <property type="match status" value="1"/>
</dbReference>
<dbReference type="SUPFAM" id="SSF53686">
    <property type="entry name" value="Tryptophan synthase beta subunit-like PLP-dependent enzymes"/>
    <property type="match status" value="1"/>
</dbReference>
<organism evidence="5 6">
    <name type="scientific">Nocardia colli</name>
    <dbReference type="NCBI Taxonomy" id="2545717"/>
    <lineage>
        <taxon>Bacteria</taxon>
        <taxon>Bacillati</taxon>
        <taxon>Actinomycetota</taxon>
        <taxon>Actinomycetes</taxon>
        <taxon>Mycobacteriales</taxon>
        <taxon>Nocardiaceae</taxon>
        <taxon>Nocardia</taxon>
    </lineage>
</organism>
<dbReference type="InterPro" id="IPR036052">
    <property type="entry name" value="TrpB-like_PALP_sf"/>
</dbReference>
<dbReference type="Pfam" id="PF00291">
    <property type="entry name" value="PALP"/>
    <property type="match status" value="1"/>
</dbReference>
<dbReference type="Proteomes" id="UP000323876">
    <property type="component" value="Unassembled WGS sequence"/>
</dbReference>
<evidence type="ECO:0000313" key="5">
    <source>
        <dbReference type="EMBL" id="KAA8889274.1"/>
    </source>
</evidence>
<protein>
    <submittedName>
        <fullName evidence="5">Pyridoxal-phosphate dependent enzyme</fullName>
    </submittedName>
</protein>
<reference evidence="5 6" key="1">
    <citation type="submission" date="2019-09" db="EMBL/GenBank/DDBJ databases">
        <authorList>
            <person name="Wang X."/>
        </authorList>
    </citation>
    <scope>NUCLEOTIDE SEQUENCE [LARGE SCALE GENOMIC DNA]</scope>
    <source>
        <strain evidence="5 6">CICC 11023</strain>
    </source>
</reference>
<dbReference type="CDD" id="cd01561">
    <property type="entry name" value="CBS_like"/>
    <property type="match status" value="1"/>
</dbReference>
<comment type="cofactor">
    <cofactor evidence="1">
        <name>pyridoxal 5'-phosphate</name>
        <dbReference type="ChEBI" id="CHEBI:597326"/>
    </cofactor>
</comment>
<dbReference type="RefSeq" id="WP_150401548.1">
    <property type="nucleotide sequence ID" value="NZ_VXLC01000003.1"/>
</dbReference>
<dbReference type="GO" id="GO:0006535">
    <property type="term" value="P:cysteine biosynthetic process from serine"/>
    <property type="evidence" value="ECO:0007669"/>
    <property type="project" value="InterPro"/>
</dbReference>
<proteinExistence type="inferred from homology"/>
<comment type="similarity">
    <text evidence="2">Belongs to the cysteine synthase/cystathionine beta-synthase family.</text>
</comment>
<dbReference type="OrthoDB" id="9805733at2"/>
<keyword evidence="6" id="KW-1185">Reference proteome</keyword>
<dbReference type="InterPro" id="IPR001926">
    <property type="entry name" value="TrpB-like_PALP"/>
</dbReference>
<dbReference type="GO" id="GO:0016765">
    <property type="term" value="F:transferase activity, transferring alkyl or aryl (other than methyl) groups"/>
    <property type="evidence" value="ECO:0007669"/>
    <property type="project" value="UniProtKB-ARBA"/>
</dbReference>
<dbReference type="EMBL" id="VXLC01000003">
    <property type="protein sequence ID" value="KAA8889274.1"/>
    <property type="molecule type" value="Genomic_DNA"/>
</dbReference>
<gene>
    <name evidence="5" type="ORF">F3087_10010</name>
</gene>
<dbReference type="AlphaFoldDB" id="A0A5N0ELW5"/>
<evidence type="ECO:0000256" key="1">
    <source>
        <dbReference type="ARBA" id="ARBA00001933"/>
    </source>
</evidence>
<sequence>MPVGRAGLVGAPQVFESVVDAIGHTPLVRLNRVPAAGGAAVYAKLEFTNPGGSVKDRIALSMVRAAEASGELRPGGTIVEGTSGNTGIGLALVGAALGYRIVVVVPDKTSREKIAILRALGADVRVTPGGRPTHHPEHVRNLATRLAAELPGGWLAGQYDNPANPEAHYRTTGPEIWAQTGGRVTHFVAGIGTGGTVSGAGRYLGEVSDGRVQVIGADPEHSVYGGGDGRAYYVEAVGHFRHPETVEDEWPQSYHREVLARVERVSDAEAFAVIARLAREEGLLVGGSAGVSVAAALRVAAELPPEDLVVVIVPDSGRAYLSKYFDEEWVGRLGFDVGATETVGDDQSRSGTVEFVPSTATVAEALEILGAATALPVVLDRPGSVEVVVAEILGSAAHSTLTAAPLDDPVTAHLDPPLLVVGIRESRGAAAERLTGDSRPVLLADNGVITAILDRTEEGVGWAFSRSA</sequence>
<evidence type="ECO:0000313" key="6">
    <source>
        <dbReference type="Proteomes" id="UP000323876"/>
    </source>
</evidence>
<name>A0A5N0ELW5_9NOCA</name>
<evidence type="ECO:0000256" key="3">
    <source>
        <dbReference type="ARBA" id="ARBA00022898"/>
    </source>
</evidence>
<dbReference type="PROSITE" id="PS00901">
    <property type="entry name" value="CYS_SYNTHASE"/>
    <property type="match status" value="1"/>
</dbReference>
<dbReference type="InterPro" id="IPR050214">
    <property type="entry name" value="Cys_Synth/Cystath_Beta-Synth"/>
</dbReference>
<accession>A0A5N0ELW5</accession>
<keyword evidence="3" id="KW-0663">Pyridoxal phosphate</keyword>